<dbReference type="InterPro" id="IPR016181">
    <property type="entry name" value="Acyl_CoA_acyltransferase"/>
</dbReference>
<dbReference type="PANTHER" id="PTHR43792">
    <property type="entry name" value="GNAT FAMILY, PUTATIVE (AFU_ORTHOLOGUE AFUA_3G00765)-RELATED-RELATED"/>
    <property type="match status" value="1"/>
</dbReference>
<evidence type="ECO:0000256" key="1">
    <source>
        <dbReference type="ARBA" id="ARBA00022679"/>
    </source>
</evidence>
<protein>
    <submittedName>
        <fullName evidence="5">Ribosomal-protein-alanine acetyltransferase</fullName>
    </submittedName>
</protein>
<evidence type="ECO:0000256" key="3">
    <source>
        <dbReference type="ARBA" id="ARBA00038502"/>
    </source>
</evidence>
<sequence>MPDAPEIEIPLPHDVVLRSLRRDDGPELAAAYDRNRDHLEQWEPARPLAFYTAEYHSRQVPVQLLERGSGRGVPLVLERDGELVGRVNLSDIVLGSFRNAHLGYWVDVRLTGRGVMTAAAGAACDLARDQLGLHRVQAATLLHNGASQQVLTRTGFERIGTAPRYLQIAGRWQDHALYQRILHD</sequence>
<gene>
    <name evidence="5" type="primary">rimJ</name>
    <name evidence="5" type="ORF">GCM10007368_04500</name>
</gene>
<evidence type="ECO:0000313" key="5">
    <source>
        <dbReference type="EMBL" id="GGI05107.1"/>
    </source>
</evidence>
<dbReference type="PROSITE" id="PS51186">
    <property type="entry name" value="GNAT"/>
    <property type="match status" value="1"/>
</dbReference>
<feature type="domain" description="N-acetyltransferase" evidence="4">
    <location>
        <begin position="15"/>
        <end position="184"/>
    </location>
</feature>
<evidence type="ECO:0000256" key="2">
    <source>
        <dbReference type="ARBA" id="ARBA00023315"/>
    </source>
</evidence>
<dbReference type="InterPro" id="IPR000182">
    <property type="entry name" value="GNAT_dom"/>
</dbReference>
<dbReference type="Gene3D" id="3.40.630.30">
    <property type="match status" value="1"/>
</dbReference>
<name>A0ABQ2B4P6_9MICO</name>
<accession>A0ABQ2B4P6</accession>
<dbReference type="PANTHER" id="PTHR43792:SF8">
    <property type="entry name" value="[RIBOSOMAL PROTEIN US5]-ALANINE N-ACETYLTRANSFERASE"/>
    <property type="match status" value="1"/>
</dbReference>
<dbReference type="RefSeq" id="WP_188522048.1">
    <property type="nucleotide sequence ID" value="NZ_BMDG01000002.1"/>
</dbReference>
<evidence type="ECO:0000313" key="6">
    <source>
        <dbReference type="Proteomes" id="UP000632535"/>
    </source>
</evidence>
<dbReference type="Pfam" id="PF13302">
    <property type="entry name" value="Acetyltransf_3"/>
    <property type="match status" value="1"/>
</dbReference>
<comment type="similarity">
    <text evidence="3">Belongs to the acetyltransferase family. RimJ subfamily.</text>
</comment>
<evidence type="ECO:0000259" key="4">
    <source>
        <dbReference type="PROSITE" id="PS51186"/>
    </source>
</evidence>
<dbReference type="EMBL" id="BMDG01000002">
    <property type="protein sequence ID" value="GGI05107.1"/>
    <property type="molecule type" value="Genomic_DNA"/>
</dbReference>
<keyword evidence="6" id="KW-1185">Reference proteome</keyword>
<proteinExistence type="inferred from homology"/>
<dbReference type="InterPro" id="IPR051531">
    <property type="entry name" value="N-acetyltransferase"/>
</dbReference>
<keyword evidence="2" id="KW-0012">Acyltransferase</keyword>
<dbReference type="SUPFAM" id="SSF55729">
    <property type="entry name" value="Acyl-CoA N-acyltransferases (Nat)"/>
    <property type="match status" value="1"/>
</dbReference>
<keyword evidence="1" id="KW-0808">Transferase</keyword>
<comment type="caution">
    <text evidence="5">The sequence shown here is derived from an EMBL/GenBank/DDBJ whole genome shotgun (WGS) entry which is preliminary data.</text>
</comment>
<dbReference type="Proteomes" id="UP000632535">
    <property type="component" value="Unassembled WGS sequence"/>
</dbReference>
<organism evidence="5 6">
    <name type="scientific">Isoptericola cucumis</name>
    <dbReference type="NCBI Taxonomy" id="1776856"/>
    <lineage>
        <taxon>Bacteria</taxon>
        <taxon>Bacillati</taxon>
        <taxon>Actinomycetota</taxon>
        <taxon>Actinomycetes</taxon>
        <taxon>Micrococcales</taxon>
        <taxon>Promicromonosporaceae</taxon>
        <taxon>Isoptericola</taxon>
    </lineage>
</organism>
<reference evidence="6" key="1">
    <citation type="journal article" date="2019" name="Int. J. Syst. Evol. Microbiol.">
        <title>The Global Catalogue of Microorganisms (GCM) 10K type strain sequencing project: providing services to taxonomists for standard genome sequencing and annotation.</title>
        <authorList>
            <consortium name="The Broad Institute Genomics Platform"/>
            <consortium name="The Broad Institute Genome Sequencing Center for Infectious Disease"/>
            <person name="Wu L."/>
            <person name="Ma J."/>
        </authorList>
    </citation>
    <scope>NUCLEOTIDE SEQUENCE [LARGE SCALE GENOMIC DNA]</scope>
    <source>
        <strain evidence="6">CCM 8653</strain>
    </source>
</reference>